<accession>A0A0F9IE95</accession>
<dbReference type="SUPFAM" id="SSF52821">
    <property type="entry name" value="Rhodanese/Cell cycle control phosphatase"/>
    <property type="match status" value="1"/>
</dbReference>
<dbReference type="EMBL" id="LAZR01012640">
    <property type="protein sequence ID" value="KKM25792.1"/>
    <property type="molecule type" value="Genomic_DNA"/>
</dbReference>
<name>A0A0F9IE95_9ZZZZ</name>
<dbReference type="InterPro" id="IPR036873">
    <property type="entry name" value="Rhodanese-like_dom_sf"/>
</dbReference>
<comment type="caution">
    <text evidence="1">The sequence shown here is derived from an EMBL/GenBank/DDBJ whole genome shotgun (WGS) entry which is preliminary data.</text>
</comment>
<protein>
    <recommendedName>
        <fullName evidence="2">Rhodanese domain-containing protein</fullName>
    </recommendedName>
</protein>
<evidence type="ECO:0008006" key="2">
    <source>
        <dbReference type="Google" id="ProtNLM"/>
    </source>
</evidence>
<gene>
    <name evidence="1" type="ORF">LCGC14_1591410</name>
</gene>
<reference evidence="1" key="1">
    <citation type="journal article" date="2015" name="Nature">
        <title>Complex archaea that bridge the gap between prokaryotes and eukaryotes.</title>
        <authorList>
            <person name="Spang A."/>
            <person name="Saw J.H."/>
            <person name="Jorgensen S.L."/>
            <person name="Zaremba-Niedzwiedzka K."/>
            <person name="Martijn J."/>
            <person name="Lind A.E."/>
            <person name="van Eijk R."/>
            <person name="Schleper C."/>
            <person name="Guy L."/>
            <person name="Ettema T.J."/>
        </authorList>
    </citation>
    <scope>NUCLEOTIDE SEQUENCE</scope>
</reference>
<evidence type="ECO:0000313" key="1">
    <source>
        <dbReference type="EMBL" id="KKM25792.1"/>
    </source>
</evidence>
<organism evidence="1">
    <name type="scientific">marine sediment metagenome</name>
    <dbReference type="NCBI Taxonomy" id="412755"/>
    <lineage>
        <taxon>unclassified sequences</taxon>
        <taxon>metagenomes</taxon>
        <taxon>ecological metagenomes</taxon>
    </lineage>
</organism>
<sequence length="95" mass="9821">MSRTICAADAKAAVHGGAEIAFLDVREAGQFADGHPLFAIPCPYSRLEAGTTLFVVGDTDLGEPAAADRLMQVIAHVTLNGPCTPDMGGRPEPAT</sequence>
<proteinExistence type="predicted"/>
<dbReference type="AlphaFoldDB" id="A0A0F9IE95"/>